<evidence type="ECO:0000313" key="4">
    <source>
        <dbReference type="EMBL" id="OAI17641.1"/>
    </source>
</evidence>
<accession>A0A177NIE5</accession>
<dbReference type="InterPro" id="IPR006597">
    <property type="entry name" value="Sel1-like"/>
</dbReference>
<dbReference type="Gene3D" id="3.40.50.1460">
    <property type="match status" value="1"/>
</dbReference>
<dbReference type="AlphaFoldDB" id="A0A177NIE5"/>
<dbReference type="STRING" id="980561.A1359_05985"/>
<dbReference type="Pfam" id="PF08238">
    <property type="entry name" value="Sel1"/>
    <property type="match status" value="2"/>
</dbReference>
<dbReference type="OrthoDB" id="6810016at2"/>
<dbReference type="PANTHER" id="PTHR22576">
    <property type="entry name" value="MUCOSA ASSOCIATED LYMPHOID TISSUE LYMPHOMA TRANSLOCATION PROTEIN 1/PARACASPASE"/>
    <property type="match status" value="1"/>
</dbReference>
<feature type="chain" id="PRO_5008069167" evidence="2">
    <location>
        <begin position="27"/>
        <end position="762"/>
    </location>
</feature>
<dbReference type="Gene3D" id="1.25.40.10">
    <property type="entry name" value="Tetratricopeptide repeat domain"/>
    <property type="match status" value="1"/>
</dbReference>
<dbReference type="InterPro" id="IPR011600">
    <property type="entry name" value="Pept_C14_caspase"/>
</dbReference>
<dbReference type="GO" id="GO:0006508">
    <property type="term" value="P:proteolysis"/>
    <property type="evidence" value="ECO:0007669"/>
    <property type="project" value="InterPro"/>
</dbReference>
<evidence type="ECO:0000256" key="2">
    <source>
        <dbReference type="SAM" id="SignalP"/>
    </source>
</evidence>
<comment type="caution">
    <text evidence="4">The sequence shown here is derived from an EMBL/GenBank/DDBJ whole genome shotgun (WGS) entry which is preliminary data.</text>
</comment>
<feature type="region of interest" description="Disordered" evidence="1">
    <location>
        <begin position="308"/>
        <end position="334"/>
    </location>
</feature>
<dbReference type="SUPFAM" id="SSF81901">
    <property type="entry name" value="HCP-like"/>
    <property type="match status" value="1"/>
</dbReference>
<dbReference type="RefSeq" id="WP_066979942.1">
    <property type="nucleotide sequence ID" value="NZ_LUUI01000087.1"/>
</dbReference>
<name>A0A177NIE5_9GAMM</name>
<dbReference type="GO" id="GO:0004197">
    <property type="term" value="F:cysteine-type endopeptidase activity"/>
    <property type="evidence" value="ECO:0007669"/>
    <property type="project" value="InterPro"/>
</dbReference>
<evidence type="ECO:0000313" key="5">
    <source>
        <dbReference type="Proteomes" id="UP000078476"/>
    </source>
</evidence>
<dbReference type="SUPFAM" id="SSF52129">
    <property type="entry name" value="Caspase-like"/>
    <property type="match status" value="1"/>
</dbReference>
<dbReference type="EMBL" id="LUUI01000087">
    <property type="protein sequence ID" value="OAI17641.1"/>
    <property type="molecule type" value="Genomic_DNA"/>
</dbReference>
<feature type="region of interest" description="Disordered" evidence="1">
    <location>
        <begin position="260"/>
        <end position="279"/>
    </location>
</feature>
<dbReference type="PROSITE" id="PS51257">
    <property type="entry name" value="PROKAR_LIPOPROTEIN"/>
    <property type="match status" value="1"/>
</dbReference>
<feature type="domain" description="Peptidase C14 caspase" evidence="3">
    <location>
        <begin position="521"/>
        <end position="744"/>
    </location>
</feature>
<dbReference type="InterPro" id="IPR011990">
    <property type="entry name" value="TPR-like_helical_dom_sf"/>
</dbReference>
<evidence type="ECO:0000259" key="3">
    <source>
        <dbReference type="Pfam" id="PF00656"/>
    </source>
</evidence>
<dbReference type="InterPro" id="IPR052039">
    <property type="entry name" value="Caspase-related_regulators"/>
</dbReference>
<dbReference type="PANTHER" id="PTHR22576:SF41">
    <property type="entry name" value="CASPASE 14, APOPTOSIS-RELATED CYSTEINE PEPTIDASE"/>
    <property type="match status" value="1"/>
</dbReference>
<organism evidence="4 5">
    <name type="scientific">Methylomonas lenta</name>
    <dbReference type="NCBI Taxonomy" id="980561"/>
    <lineage>
        <taxon>Bacteria</taxon>
        <taxon>Pseudomonadati</taxon>
        <taxon>Pseudomonadota</taxon>
        <taxon>Gammaproteobacteria</taxon>
        <taxon>Methylococcales</taxon>
        <taxon>Methylococcaceae</taxon>
        <taxon>Methylomonas</taxon>
    </lineage>
</organism>
<reference evidence="4 5" key="1">
    <citation type="submission" date="2016-03" db="EMBL/GenBank/DDBJ databases">
        <authorList>
            <person name="Ploux O."/>
        </authorList>
    </citation>
    <scope>NUCLEOTIDE SEQUENCE [LARGE SCALE GENOMIC DNA]</scope>
    <source>
        <strain evidence="4 5">R-45370</strain>
    </source>
</reference>
<sequence length="762" mass="83952">MSVKLFPMRKLVLAISTVLLVACAHEASKEEMAKASEGFVIQDTDKLFVVDCLLPGQIRKLGSQMTYLSQRRPIRTTAADCEVRGGEYVAYDRANYASALKIWLPKAQEGDASAQLYVGEIFEKGMGAQTDYQAAAQWYEKAANQGNFQAQLNLGHLYEKGLGVPENKDTAMRWYRKSAGLDEAGLQFTPAVDAVAINTNSSPIDNSSESEITALRQEVAQSRQEADELRQQLRSTQNQTMEQQESLRRAQDELEDLRNKLQQQKSQAPAGSSEVSALEQQLKVKESQLKSQQAKLGSLTKTLSAERKRMQKELQTAQQQSPSQKAPDKAKNELESRLNEEIDSYQTQSAELTQWLTSGKQVDRTQVDARKRSLQEQANEIARLKEKLEQQTPTQLASGNGPNIEVIEPSVTVTRGIPSIQFSSGEASKRLVGRIDAKAGLTTLLLNDKPLAVDANGQFETNVALEGQETLVRIVATDKRNQTSDLSLRLLASGAAEQVSYASTNAAETRQVGDIQFGKFYALIIGNNDYKAYPGLQTPIADAKSLEVLLRERYGFKTKILLNANRHSIMSALNEINQKLTEQDNLLIYYAGHGEIDAKSKSAYWLPVDAETGNTANWISSQSITEFLSIMPARHIMVVADSCYSGALTGSAVAKLPDGMDAAKRERWLKAMNSRKARTVLTSGGVQPVMDQGGGSHSVFANAFLKVLRGNKRVIEDYDIFRNVANQVRSSAAKAGFEQTPQYAPLQHAGHEGSPFFFVPEA</sequence>
<keyword evidence="2" id="KW-0732">Signal</keyword>
<feature type="signal peptide" evidence="2">
    <location>
        <begin position="1"/>
        <end position="26"/>
    </location>
</feature>
<gene>
    <name evidence="4" type="ORF">A1359_05985</name>
</gene>
<keyword evidence="5" id="KW-1185">Reference proteome</keyword>
<feature type="compositionally biased region" description="Polar residues" evidence="1">
    <location>
        <begin position="313"/>
        <end position="324"/>
    </location>
</feature>
<dbReference type="InterPro" id="IPR029030">
    <property type="entry name" value="Caspase-like_dom_sf"/>
</dbReference>
<feature type="compositionally biased region" description="Polar residues" evidence="1">
    <location>
        <begin position="232"/>
        <end position="244"/>
    </location>
</feature>
<dbReference type="Proteomes" id="UP000078476">
    <property type="component" value="Unassembled WGS sequence"/>
</dbReference>
<dbReference type="Pfam" id="PF00656">
    <property type="entry name" value="Peptidase_C14"/>
    <property type="match status" value="1"/>
</dbReference>
<proteinExistence type="predicted"/>
<protein>
    <submittedName>
        <fullName evidence="4">Peptidase C14 caspase catalytic subunit p20</fullName>
    </submittedName>
</protein>
<evidence type="ECO:0000256" key="1">
    <source>
        <dbReference type="SAM" id="MobiDB-lite"/>
    </source>
</evidence>
<feature type="region of interest" description="Disordered" evidence="1">
    <location>
        <begin position="221"/>
        <end position="249"/>
    </location>
</feature>
<dbReference type="SMART" id="SM00671">
    <property type="entry name" value="SEL1"/>
    <property type="match status" value="2"/>
</dbReference>